<name>A0ABV3TYN2_9GAMM</name>
<evidence type="ECO:0000259" key="5">
    <source>
        <dbReference type="Pfam" id="PF00669"/>
    </source>
</evidence>
<feature type="domain" description="Flagellin C-terminal" evidence="6">
    <location>
        <begin position="493"/>
        <end position="577"/>
    </location>
</feature>
<dbReference type="PRINTS" id="PR00207">
    <property type="entry name" value="FLAGELLIN"/>
</dbReference>
<dbReference type="Proteomes" id="UP001557484">
    <property type="component" value="Unassembled WGS sequence"/>
</dbReference>
<evidence type="ECO:0000256" key="2">
    <source>
        <dbReference type="ARBA" id="ARBA00022525"/>
    </source>
</evidence>
<dbReference type="PANTHER" id="PTHR42792">
    <property type="entry name" value="FLAGELLIN"/>
    <property type="match status" value="1"/>
</dbReference>
<feature type="domain" description="Flagellin N-terminal" evidence="5">
    <location>
        <begin position="5"/>
        <end position="141"/>
    </location>
</feature>
<dbReference type="EMBL" id="JBFRYB010000001">
    <property type="protein sequence ID" value="MEX1666720.1"/>
    <property type="molecule type" value="Genomic_DNA"/>
</dbReference>
<evidence type="ECO:0000256" key="3">
    <source>
        <dbReference type="ARBA" id="ARBA00023143"/>
    </source>
</evidence>
<keyword evidence="7" id="KW-0282">Flagellum</keyword>
<dbReference type="RefSeq" id="WP_368376792.1">
    <property type="nucleotide sequence ID" value="NZ_JBFRYB010000001.1"/>
</dbReference>
<dbReference type="Pfam" id="PF00700">
    <property type="entry name" value="Flagellin_C"/>
    <property type="match status" value="1"/>
</dbReference>
<evidence type="ECO:0000256" key="4">
    <source>
        <dbReference type="RuleBase" id="RU362073"/>
    </source>
</evidence>
<comment type="function">
    <text evidence="4">Flagellin is the subunit protein which polymerizes to form the filaments of bacterial flagella.</text>
</comment>
<evidence type="ECO:0000313" key="7">
    <source>
        <dbReference type="EMBL" id="MEX1666720.1"/>
    </source>
</evidence>
<dbReference type="InterPro" id="IPR046358">
    <property type="entry name" value="Flagellin_C"/>
</dbReference>
<protein>
    <recommendedName>
        <fullName evidence="4">Flagellin</fullName>
    </recommendedName>
</protein>
<keyword evidence="2 4" id="KW-0964">Secreted</keyword>
<dbReference type="InterPro" id="IPR001029">
    <property type="entry name" value="Flagellin_N"/>
</dbReference>
<dbReference type="InterPro" id="IPR001492">
    <property type="entry name" value="Flagellin"/>
</dbReference>
<organism evidence="7 8">
    <name type="scientific">Zhongshania arctica</name>
    <dbReference type="NCBI Taxonomy" id="3238302"/>
    <lineage>
        <taxon>Bacteria</taxon>
        <taxon>Pseudomonadati</taxon>
        <taxon>Pseudomonadota</taxon>
        <taxon>Gammaproteobacteria</taxon>
        <taxon>Cellvibrionales</taxon>
        <taxon>Spongiibacteraceae</taxon>
        <taxon>Zhongshania</taxon>
    </lineage>
</organism>
<keyword evidence="3 4" id="KW-0975">Bacterial flagellum</keyword>
<keyword evidence="8" id="KW-1185">Reference proteome</keyword>
<dbReference type="SUPFAM" id="SSF64518">
    <property type="entry name" value="Phase 1 flagellin"/>
    <property type="match status" value="1"/>
</dbReference>
<evidence type="ECO:0000313" key="8">
    <source>
        <dbReference type="Proteomes" id="UP001557484"/>
    </source>
</evidence>
<dbReference type="Pfam" id="PF00669">
    <property type="entry name" value="Flagellin_N"/>
    <property type="match status" value="1"/>
</dbReference>
<reference evidence="7 8" key="1">
    <citation type="journal article" date="2011" name="Int. J. Syst. Evol. Microbiol.">
        <title>Zhongshania antarctica gen. nov., sp. nov. and Zhongshania guokunii sp. nov., gammaproteobacteria respectively isolated from coastal attached (fast) ice and surface seawater of the Antarctic.</title>
        <authorList>
            <person name="Li H.J."/>
            <person name="Zhang X.Y."/>
            <person name="Chen C.X."/>
            <person name="Zhang Y.J."/>
            <person name="Gao Z.M."/>
            <person name="Yu Y."/>
            <person name="Chen X.L."/>
            <person name="Chen B."/>
            <person name="Zhang Y.Z."/>
        </authorList>
    </citation>
    <scope>NUCLEOTIDE SEQUENCE [LARGE SCALE GENOMIC DNA]</scope>
    <source>
        <strain evidence="7 8">R06B22</strain>
    </source>
</reference>
<keyword evidence="7" id="KW-0969">Cilium</keyword>
<evidence type="ECO:0000256" key="1">
    <source>
        <dbReference type="ARBA" id="ARBA00005709"/>
    </source>
</evidence>
<comment type="similarity">
    <text evidence="1 4">Belongs to the bacterial flagellin family.</text>
</comment>
<dbReference type="NCBIfam" id="NF033876">
    <property type="entry name" value="flagella_HExxH"/>
    <property type="match status" value="1"/>
</dbReference>
<dbReference type="InterPro" id="IPR042187">
    <property type="entry name" value="Flagellin_C_sub2"/>
</dbReference>
<proteinExistence type="inferred from homology"/>
<dbReference type="PANTHER" id="PTHR42792:SF2">
    <property type="entry name" value="FLAGELLIN"/>
    <property type="match status" value="1"/>
</dbReference>
<evidence type="ECO:0000259" key="6">
    <source>
        <dbReference type="Pfam" id="PF00700"/>
    </source>
</evidence>
<comment type="subcellular location">
    <subcellularLocation>
        <location evidence="4">Secreted</location>
    </subcellularLocation>
    <subcellularLocation>
        <location evidence="4">Bacterial flagellum</location>
    </subcellularLocation>
</comment>
<dbReference type="Gene3D" id="1.20.1330.10">
    <property type="entry name" value="f41 fragment of flagellin, N-terminal domain"/>
    <property type="match status" value="2"/>
</dbReference>
<accession>A0ABV3TYN2</accession>
<comment type="caution">
    <text evidence="7">The sequence shown here is derived from an EMBL/GenBank/DDBJ whole genome shotgun (WGS) entry which is preliminary data.</text>
</comment>
<keyword evidence="7" id="KW-0966">Cell projection</keyword>
<sequence>MSLSINTNIAALNSARNLQVSENSLVQAQQRLSSGLRINSARDDAAGMAISTRFTSQIRGLDQAVRNANDGVSMLQVADGALSSVTDAMQRIRELAVQAANGSNSTSDRQALQSEVDLLRDEIDRVGRQTTFNGQAVFATAQSSVLGDSDQLAVLDGLRSGWLSQSESLIQEYFGLTADGGEISIELTSFSDGSGGTAARVTGVVPGSFTGKASDVTLQIDMADFTPPNLPDGGTAPFYNDRIIAHEMVHAVMYRSMNIASFFDTASDDQRWFLEGAAELIHGADERVASSIGSLGVAGLAAVADDLDGSWGGSSDEYSAAFLAVRKLHDEIKVLGGDGIKDVMSYLTNNQDAGLDEAIDAASNGTYTSADNFLTSAFNTAEAQTYIQAQVDSGSLSDSDTGAIGGANVDGGAVRTAESVVANFASRTGDDQLLGFAENWDEAAAGVLASNTKNFQLGANVGEVVAVDIGAMSALALDLNDLDLVSAANQVINKMDRAMEYVSSQRATVGAQINRIGSAIINLQTSSESLTASRSRILDADYAQETATLVKAQILQQAGLAITAQANALPQAALALLQ</sequence>
<dbReference type="Gene3D" id="6.10.10.10">
    <property type="entry name" value="Flagellar export chaperone, C-terminal domain"/>
    <property type="match status" value="1"/>
</dbReference>
<gene>
    <name evidence="7" type="ORF">AB4875_14590</name>
</gene>